<evidence type="ECO:0000313" key="2">
    <source>
        <dbReference type="EMBL" id="GAP29882.1"/>
    </source>
</evidence>
<proteinExistence type="predicted"/>
<sequence>MNRALSPRHSTDRGIPLVERLEAAFRLRDDWLRIGTSTEPADRDTAQRAVIEIYRLLDEPPPEFIWVDSPAAAAGLVRAEPDESVRGHGKLPPSGIPFRRWPFSQRLTALKFELRHRLAAQLDPRRMPWEPPPGKTKREWPVSRLPELLAKGVRHDWILEVMVREPLQETLRDNVYHPARAALLGPEGRCVDAAGYEQYDTWAAAFHDLCRTVGFVEYRDNDARHLDQWVRLARTTGWWWPGQRRCVMAERPTAVHVEPQPGALYGQLRLHRFDGPAVEYADGAEVFARSGILVRDRTKVRAAVS</sequence>
<dbReference type="Proteomes" id="UP000037179">
    <property type="component" value="Unassembled WGS sequence"/>
</dbReference>
<dbReference type="GeneID" id="93371299"/>
<feature type="domain" description="DUF6745" evidence="1">
    <location>
        <begin position="220"/>
        <end position="294"/>
    </location>
</feature>
<dbReference type="InterPro" id="IPR046633">
    <property type="entry name" value="DUF6745"/>
</dbReference>
<dbReference type="Pfam" id="PF20530">
    <property type="entry name" value="DUF6745"/>
    <property type="match status" value="1"/>
</dbReference>
<organism evidence="2 3">
    <name type="scientific">Nocardia seriolae</name>
    <dbReference type="NCBI Taxonomy" id="37332"/>
    <lineage>
        <taxon>Bacteria</taxon>
        <taxon>Bacillati</taxon>
        <taxon>Actinomycetota</taxon>
        <taxon>Actinomycetes</taxon>
        <taxon>Mycobacteriales</taxon>
        <taxon>Nocardiaceae</taxon>
        <taxon>Nocardia</taxon>
    </lineage>
</organism>
<evidence type="ECO:0000313" key="3">
    <source>
        <dbReference type="Proteomes" id="UP000037179"/>
    </source>
</evidence>
<keyword evidence="3" id="KW-1185">Reference proteome</keyword>
<dbReference type="EMBL" id="BBYQ01000066">
    <property type="protein sequence ID" value="GAP29882.1"/>
    <property type="molecule type" value="Genomic_DNA"/>
</dbReference>
<accession>A0A0B8N6F9</accession>
<protein>
    <recommendedName>
        <fullName evidence="1">DUF6745 domain-containing protein</fullName>
    </recommendedName>
</protein>
<evidence type="ECO:0000259" key="1">
    <source>
        <dbReference type="Pfam" id="PF20530"/>
    </source>
</evidence>
<reference evidence="2 3" key="2">
    <citation type="journal article" date="2016" name="Genome Announc.">
        <title>Draft Genome Sequence of Erythromycin- and Oxytetracycline-Sensitive Nocardia seriolae Strain U-1 (NBRC 110359).</title>
        <authorList>
            <person name="Imajoh M."/>
            <person name="Sukeda M."/>
            <person name="Shimizu M."/>
            <person name="Yamane J."/>
            <person name="Ohnishi K."/>
            <person name="Oshima S."/>
        </authorList>
    </citation>
    <scope>NUCLEOTIDE SEQUENCE [LARGE SCALE GENOMIC DNA]</scope>
    <source>
        <strain evidence="2 3">U-1</strain>
    </source>
</reference>
<comment type="caution">
    <text evidence="2">The sequence shown here is derived from an EMBL/GenBank/DDBJ whole genome shotgun (WGS) entry which is preliminary data.</text>
</comment>
<dbReference type="AlphaFoldDB" id="A0A0B8N6F9"/>
<gene>
    <name evidence="2" type="ORF">NSK11_contig00066-0014</name>
</gene>
<reference evidence="3" key="1">
    <citation type="submission" date="2015-07" db="EMBL/GenBank/DDBJ databases">
        <title>Nocardia seriolae U-1 whole genome shotgun sequence.</title>
        <authorList>
            <person name="Imajoh M."/>
            <person name="Fukumoto Y."/>
            <person name="Sukeda M."/>
            <person name="Yamane J."/>
            <person name="Yamasaki K."/>
            <person name="Shimizu M."/>
            <person name="Ohnishi K."/>
            <person name="Oshima S."/>
        </authorList>
    </citation>
    <scope>NUCLEOTIDE SEQUENCE [LARGE SCALE GENOMIC DNA]</scope>
    <source>
        <strain evidence="3">U-1</strain>
    </source>
</reference>
<name>A0A0B8N6F9_9NOCA</name>
<dbReference type="RefSeq" id="WP_143161491.1">
    <property type="nucleotide sequence ID" value="NZ_AP017900.1"/>
</dbReference>